<dbReference type="SMART" id="SM00267">
    <property type="entry name" value="GGDEF"/>
    <property type="match status" value="1"/>
</dbReference>
<dbReference type="InterPro" id="IPR035919">
    <property type="entry name" value="EAL_sf"/>
</dbReference>
<dbReference type="OrthoDB" id="9762141at2"/>
<dbReference type="KEGG" id="cck:Ccar_14545"/>
<feature type="domain" description="EAL" evidence="1">
    <location>
        <begin position="376"/>
        <end position="630"/>
    </location>
</feature>
<dbReference type="CDD" id="cd01949">
    <property type="entry name" value="GGDEF"/>
    <property type="match status" value="1"/>
</dbReference>
<dbReference type="Pfam" id="PF00990">
    <property type="entry name" value="GGDEF"/>
    <property type="match status" value="1"/>
</dbReference>
<dbReference type="GO" id="GO:0071111">
    <property type="term" value="F:cyclic-guanylate-specific phosphodiesterase activity"/>
    <property type="evidence" value="ECO:0007669"/>
    <property type="project" value="InterPro"/>
</dbReference>
<dbReference type="PROSITE" id="PS50883">
    <property type="entry name" value="EAL"/>
    <property type="match status" value="1"/>
</dbReference>
<dbReference type="InterPro" id="IPR018771">
    <property type="entry name" value="PocR_dom"/>
</dbReference>
<dbReference type="PANTHER" id="PTHR33121">
    <property type="entry name" value="CYCLIC DI-GMP PHOSPHODIESTERASE PDEF"/>
    <property type="match status" value="1"/>
</dbReference>
<dbReference type="InterPro" id="IPR050706">
    <property type="entry name" value="Cyclic-di-GMP_PDE-like"/>
</dbReference>
<protein>
    <submittedName>
        <fullName evidence="3">Diguanylate cyclase/phosphodiesterase</fullName>
    </submittedName>
</protein>
<evidence type="ECO:0000259" key="2">
    <source>
        <dbReference type="PROSITE" id="PS50887"/>
    </source>
</evidence>
<keyword evidence="4" id="KW-1185">Reference proteome</keyword>
<dbReference type="InterPro" id="IPR000160">
    <property type="entry name" value="GGDEF_dom"/>
</dbReference>
<dbReference type="PROSITE" id="PS50887">
    <property type="entry name" value="GGDEF"/>
    <property type="match status" value="1"/>
</dbReference>
<evidence type="ECO:0000313" key="4">
    <source>
        <dbReference type="Proteomes" id="UP000004198"/>
    </source>
</evidence>
<name>C6PYP8_9CLOT</name>
<organism evidence="3 4">
    <name type="scientific">Clostridium carboxidivorans P7</name>
    <dbReference type="NCBI Taxonomy" id="536227"/>
    <lineage>
        <taxon>Bacteria</taxon>
        <taxon>Bacillati</taxon>
        <taxon>Bacillota</taxon>
        <taxon>Clostridia</taxon>
        <taxon>Eubacteriales</taxon>
        <taxon>Clostridiaceae</taxon>
        <taxon>Clostridium</taxon>
    </lineage>
</organism>
<dbReference type="SUPFAM" id="SSF55073">
    <property type="entry name" value="Nucleotide cyclase"/>
    <property type="match status" value="1"/>
</dbReference>
<dbReference type="SMART" id="SM00052">
    <property type="entry name" value="EAL"/>
    <property type="match status" value="1"/>
</dbReference>
<dbReference type="InterPro" id="IPR029787">
    <property type="entry name" value="Nucleotide_cyclase"/>
</dbReference>
<dbReference type="Pfam" id="PF00563">
    <property type="entry name" value="EAL"/>
    <property type="match status" value="1"/>
</dbReference>
<dbReference type="EMBL" id="ACVI01000082">
    <property type="protein sequence ID" value="EET85629.1"/>
    <property type="molecule type" value="Genomic_DNA"/>
</dbReference>
<dbReference type="SUPFAM" id="SSF141868">
    <property type="entry name" value="EAL domain-like"/>
    <property type="match status" value="1"/>
</dbReference>
<dbReference type="Gene3D" id="3.20.20.450">
    <property type="entry name" value="EAL domain"/>
    <property type="match status" value="1"/>
</dbReference>
<dbReference type="Proteomes" id="UP000004198">
    <property type="component" value="Unassembled WGS sequence"/>
</dbReference>
<dbReference type="Pfam" id="PF10114">
    <property type="entry name" value="PocR"/>
    <property type="match status" value="1"/>
</dbReference>
<accession>C6PYP8</accession>
<dbReference type="InterPro" id="IPR001633">
    <property type="entry name" value="EAL_dom"/>
</dbReference>
<proteinExistence type="predicted"/>
<sequence length="638" mass="73220">MNIKYKFSDLISLKKLQSIIESFSNIAQVPLAIYNMNGEMVVFAKERDLCVKALKLNFDYSIQKLIERIKKGETHLIEVCQDGGINIAGTIVIENEPIAVIIVGNFYFLELDKEQLTKNVGIYSLNKYDGLKGIEQFETLISEKTNTLLKFVEEFTQMLIDMGYDSIKHFESEKKIKKAHDKLYNLSKKLESEREEIKSLAYNDAVTGLPNKRIFYKIFNAKILESSLKENVSKGSLMILGLNNFKNVNDTLGYDFGDRILKICGDKLKKILLNDEAYIFKFESDKFLVFIPSIKEDTFLIDVVERILQIFKEQWSIERYKILITVSIGVHIFNYTDSNTETIIKNADSAMYKAKEAGLNKYVFYDKAISEALERKIKIENCLNKALENEEFFLCYQPQVNVFNNQIEGFEALLRWNSKELGFVSPAEFIPIAEETGLIIPIGRWVIKTACIQNKNWSEKNYKFDHIAVNISAVQLQQLDFVNIVKSILEETGIRAESFEIEITESTLIKSLNLNIKKLEELRAIGVKVALDDFGTGYSSLNYLKMLPVNRIKIDKSFIDDICTGANEEIIIEALVFLGHKMNLDIVAEGVELEEQVEILKSKKCDKIQGYYFSKPLKKLDAENILKTGLTFNRKFSQ</sequence>
<dbReference type="InterPro" id="IPR043128">
    <property type="entry name" value="Rev_trsase/Diguanyl_cyclase"/>
</dbReference>
<dbReference type="CDD" id="cd01948">
    <property type="entry name" value="EAL"/>
    <property type="match status" value="1"/>
</dbReference>
<dbReference type="NCBIfam" id="TIGR00254">
    <property type="entry name" value="GGDEF"/>
    <property type="match status" value="1"/>
</dbReference>
<comment type="caution">
    <text evidence="3">The sequence shown here is derived from an EMBL/GenBank/DDBJ whole genome shotgun (WGS) entry which is preliminary data.</text>
</comment>
<reference evidence="3 4" key="1">
    <citation type="submission" date="2009-06" db="EMBL/GenBank/DDBJ databases">
        <title>The draft genome of Clostridium carboxidivorans P7.</title>
        <authorList>
            <consortium name="US DOE Joint Genome Institute (JGI-PGF)"/>
            <person name="Lucas S."/>
            <person name="Copeland A."/>
            <person name="Lapidus A."/>
            <person name="Glavina del Rio T."/>
            <person name="Tice H."/>
            <person name="Bruce D."/>
            <person name="Goodwin L."/>
            <person name="Pitluck S."/>
            <person name="Larimer F."/>
            <person name="Land M.L."/>
            <person name="Hauser L."/>
            <person name="Hemme C.L."/>
        </authorList>
    </citation>
    <scope>NUCLEOTIDE SEQUENCE [LARGE SCALE GENOMIC DNA]</scope>
    <source>
        <strain evidence="3 4">P7</strain>
    </source>
</reference>
<dbReference type="STRING" id="536227.Ccar_14545"/>
<evidence type="ECO:0000259" key="1">
    <source>
        <dbReference type="PROSITE" id="PS50883"/>
    </source>
</evidence>
<feature type="domain" description="GGDEF" evidence="2">
    <location>
        <begin position="233"/>
        <end position="367"/>
    </location>
</feature>
<dbReference type="RefSeq" id="WP_007062800.1">
    <property type="nucleotide sequence ID" value="NZ_CP011803.1"/>
</dbReference>
<dbReference type="eggNOG" id="COG5001">
    <property type="taxonomic scope" value="Bacteria"/>
</dbReference>
<dbReference type="PANTHER" id="PTHR33121:SF71">
    <property type="entry name" value="OXYGEN SENSOR PROTEIN DOSP"/>
    <property type="match status" value="1"/>
</dbReference>
<gene>
    <name evidence="3" type="ORF">CcarbDRAFT_3915</name>
</gene>
<evidence type="ECO:0000313" key="3">
    <source>
        <dbReference type="EMBL" id="EET85629.1"/>
    </source>
</evidence>
<dbReference type="AlphaFoldDB" id="C6PYP8"/>
<dbReference type="PATRIC" id="fig|536227.13.peg.3048"/>
<dbReference type="Gene3D" id="3.30.70.270">
    <property type="match status" value="1"/>
</dbReference>